<dbReference type="WBParaSite" id="PSAMB.scaffold605size46008.g7402.t1">
    <property type="protein sequence ID" value="PSAMB.scaffold605size46008.g7402.t1"/>
    <property type="gene ID" value="PSAMB.scaffold605size46008.g7402"/>
</dbReference>
<dbReference type="AlphaFoldDB" id="A0A914X1A2"/>
<dbReference type="SUPFAM" id="SSF101898">
    <property type="entry name" value="NHL repeat"/>
    <property type="match status" value="1"/>
</dbReference>
<evidence type="ECO:0000313" key="1">
    <source>
        <dbReference type="Proteomes" id="UP000887566"/>
    </source>
</evidence>
<keyword evidence="1" id="KW-1185">Reference proteome</keyword>
<reference evidence="2" key="1">
    <citation type="submission" date="2022-11" db="UniProtKB">
        <authorList>
            <consortium name="WormBaseParasite"/>
        </authorList>
    </citation>
    <scope>IDENTIFICATION</scope>
</reference>
<dbReference type="Proteomes" id="UP000887566">
    <property type="component" value="Unplaced"/>
</dbReference>
<organism evidence="1 2">
    <name type="scientific">Plectus sambesii</name>
    <dbReference type="NCBI Taxonomy" id="2011161"/>
    <lineage>
        <taxon>Eukaryota</taxon>
        <taxon>Metazoa</taxon>
        <taxon>Ecdysozoa</taxon>
        <taxon>Nematoda</taxon>
        <taxon>Chromadorea</taxon>
        <taxon>Plectida</taxon>
        <taxon>Plectina</taxon>
        <taxon>Plectoidea</taxon>
        <taxon>Plectidae</taxon>
        <taxon>Plectus</taxon>
    </lineage>
</organism>
<name>A0A914X1A2_9BILA</name>
<proteinExistence type="predicted"/>
<evidence type="ECO:0000313" key="2">
    <source>
        <dbReference type="WBParaSite" id="PSAMB.scaffold605size46008.g7402.t1"/>
    </source>
</evidence>
<accession>A0A914X1A2</accession>
<sequence>MKNPVDICALPNQCLAIADYDNGFLVITCSGDTVKHCTVADGKNACGVCCSANEDDFRLLVLGYKDGHWSVHVYTAAYELLDTIACPDDTVIETWAIRKLNVGGDGLLYLMATGEHRSVIWSCDMSTHVWKTLVTENSRRGVYNDFDVKYDAARKEIHFLLCDYKKSQLSTVVVTETEELAGIQSIRMRRVKGQEWIVQGPKLAAWDDDDDIVMYDGSGKLFAFDGTHFKCKKIVGDVGKGEVGAIAMRAGWCYALCRYRLCVEAFLYKDYKEVIETVL</sequence>
<protein>
    <submittedName>
        <fullName evidence="2">Uncharacterized protein</fullName>
    </submittedName>
</protein>